<dbReference type="InterPro" id="IPR044898">
    <property type="entry name" value="CDI_dom_sf"/>
</dbReference>
<organism evidence="4 5">
    <name type="scientific">Brassicogethes aeneus</name>
    <name type="common">Rape pollen beetle</name>
    <name type="synonym">Meligethes aeneus</name>
    <dbReference type="NCBI Taxonomy" id="1431903"/>
    <lineage>
        <taxon>Eukaryota</taxon>
        <taxon>Metazoa</taxon>
        <taxon>Ecdysozoa</taxon>
        <taxon>Arthropoda</taxon>
        <taxon>Hexapoda</taxon>
        <taxon>Insecta</taxon>
        <taxon>Pterygota</taxon>
        <taxon>Neoptera</taxon>
        <taxon>Endopterygota</taxon>
        <taxon>Coleoptera</taxon>
        <taxon>Polyphaga</taxon>
        <taxon>Cucujiformia</taxon>
        <taxon>Nitidulidae</taxon>
        <taxon>Meligethinae</taxon>
        <taxon>Brassicogethes</taxon>
    </lineage>
</organism>
<dbReference type="GO" id="GO:0006974">
    <property type="term" value="P:DNA damage response"/>
    <property type="evidence" value="ECO:0007669"/>
    <property type="project" value="TreeGrafter"/>
</dbReference>
<dbReference type="GO" id="GO:0004861">
    <property type="term" value="F:cyclin-dependent protein serine/threonine kinase inhibitor activity"/>
    <property type="evidence" value="ECO:0007669"/>
    <property type="project" value="InterPro"/>
</dbReference>
<dbReference type="GO" id="GO:2000045">
    <property type="term" value="P:regulation of G1/S transition of mitotic cell cycle"/>
    <property type="evidence" value="ECO:0007669"/>
    <property type="project" value="TreeGrafter"/>
</dbReference>
<sequence>MAPHENPRKPVVRKLFQNEESNEDENIAEHFNALVERTAQELAQEMQMAREKWNFDFENETPLEGDWEWEKVEN</sequence>
<reference evidence="4" key="1">
    <citation type="submission" date="2021-12" db="EMBL/GenBank/DDBJ databases">
        <authorList>
            <person name="King R."/>
        </authorList>
    </citation>
    <scope>NUCLEOTIDE SEQUENCE</scope>
</reference>
<dbReference type="Proteomes" id="UP001154078">
    <property type="component" value="Chromosome 7"/>
</dbReference>
<protein>
    <recommendedName>
        <fullName evidence="3">Cyclin-dependent kinase inhibitor domain-containing protein</fullName>
    </recommendedName>
</protein>
<feature type="domain" description="Cyclin-dependent kinase inhibitor" evidence="3">
    <location>
        <begin position="36"/>
        <end position="72"/>
    </location>
</feature>
<evidence type="ECO:0000259" key="3">
    <source>
        <dbReference type="Pfam" id="PF02234"/>
    </source>
</evidence>
<name>A0A9P0BCX0_BRAAE</name>
<dbReference type="GO" id="GO:0000307">
    <property type="term" value="C:cyclin-dependent protein kinase holoenzyme complex"/>
    <property type="evidence" value="ECO:0007669"/>
    <property type="project" value="TreeGrafter"/>
</dbReference>
<dbReference type="EMBL" id="OV121138">
    <property type="protein sequence ID" value="CAH0560382.1"/>
    <property type="molecule type" value="Genomic_DNA"/>
</dbReference>
<keyword evidence="5" id="KW-1185">Reference proteome</keyword>
<proteinExistence type="inferred from homology"/>
<evidence type="ECO:0000313" key="4">
    <source>
        <dbReference type="EMBL" id="CAH0560382.1"/>
    </source>
</evidence>
<gene>
    <name evidence="4" type="ORF">MELIAE_LOCUS10139</name>
</gene>
<dbReference type="PANTHER" id="PTHR46778">
    <property type="entry name" value="CYCLIN-DEPENDENT KINASE INHIBITOR 1-RELATED"/>
    <property type="match status" value="1"/>
</dbReference>
<dbReference type="InterPro" id="IPR029841">
    <property type="entry name" value="CDKN1A"/>
</dbReference>
<dbReference type="OrthoDB" id="9940972at2759"/>
<dbReference type="GO" id="GO:0072331">
    <property type="term" value="P:signal transduction by p53 class mediator"/>
    <property type="evidence" value="ECO:0007669"/>
    <property type="project" value="InterPro"/>
</dbReference>
<comment type="similarity">
    <text evidence="1">Belongs to the CDI family.</text>
</comment>
<accession>A0A9P0BCX0</accession>
<evidence type="ECO:0000256" key="1">
    <source>
        <dbReference type="ARBA" id="ARBA00006726"/>
    </source>
</evidence>
<dbReference type="AlphaFoldDB" id="A0A9P0BCX0"/>
<dbReference type="PANTHER" id="PTHR46778:SF1">
    <property type="entry name" value="CYCLIN-DEPENDENT KINASE INHIBITOR 1"/>
    <property type="match status" value="1"/>
</dbReference>
<dbReference type="GO" id="GO:0005634">
    <property type="term" value="C:nucleus"/>
    <property type="evidence" value="ECO:0007669"/>
    <property type="project" value="InterPro"/>
</dbReference>
<dbReference type="Gene3D" id="4.10.365.10">
    <property type="entry name" value="p27"/>
    <property type="match status" value="1"/>
</dbReference>
<evidence type="ECO:0000256" key="2">
    <source>
        <dbReference type="ARBA" id="ARBA00023013"/>
    </source>
</evidence>
<dbReference type="Pfam" id="PF02234">
    <property type="entry name" value="CDI"/>
    <property type="match status" value="1"/>
</dbReference>
<dbReference type="InterPro" id="IPR003175">
    <property type="entry name" value="CDI_dom"/>
</dbReference>
<evidence type="ECO:0000313" key="5">
    <source>
        <dbReference type="Proteomes" id="UP001154078"/>
    </source>
</evidence>
<keyword evidence="2" id="KW-0649">Protein kinase inhibitor</keyword>